<protein>
    <submittedName>
        <fullName evidence="1">Uncharacterized protein</fullName>
    </submittedName>
</protein>
<evidence type="ECO:0000313" key="2">
    <source>
        <dbReference type="Proteomes" id="UP001177021"/>
    </source>
</evidence>
<accession>A0ACB0K318</accession>
<sequence length="819" mass="94170">MEDVWIMKKQLPDFMGTDPVGWIAAAERFFEKNEVPSRDKLQWAFMSMEDKQAMMWFYNWCEENPDADWKTFSMAMIRQFGAEYLTEETHDEPKLKMIEAFTDDREEIRIKETDRESETMVTVIPERLETTEKEQKMNESRSTFTLEDRTLLNEKQMACDATMVPPPPPNSINPLIAISQRVQPPSRLPKLNNHHHGMPRPPSKPPDAGKPATLLQQQVSPFKPLEKLDNTQCVVARPQPEMMTTIILVTAANSISGEWMRFMSPLVGKDLETLWVKWVIYAVDISLNLMGNMQKSVPFILHNNRVVQVSSSGQHTSSLLSHMSPNKHHLPLDLHHVNIIAIHVFPLIGGLVISFILMGQAQYSKESAVWVNFEWDILSKTNFLKEEFVLANSFVDVQVRASENGVCHNNFFTLTDISILASFIDISPQYPGVFDSPVPLSYQFSLMFELNPYWLSDAKGVNIISPNKERIVDLYGYHCMYFMGIGIHEVNHLVYGIHTYAFRSGGVIPLIIRIVAASDRFSCLYWSKFAIFLFMNPLEKLREYMSVLEVEEYTRLVIIIHHMMQPSVDRYNNGNEINVCLWSSLVDRNDLLPTTSIEMLMQSWNLEGMKVGFALGIMGSHAFIQWDPGELMILIATTIKSSTMVISWDPGKFNTLMTKNAYQCCLRSALPLPIYDLLNLVYDRGKVWLKSIWVLIMLVYDRGKFWSSSIWVQIRFNLSIFNDSISMYFSSELADHLAARRVIETSPNLEDKVVFKGVVLIETWIKRWALKLSPNQRKERELGMMRWTSDDVHESGCYKGGVSEGIILIQNWLFCGVTL</sequence>
<gene>
    <name evidence="1" type="ORF">MILVUS5_LOCUS19303</name>
</gene>
<keyword evidence="2" id="KW-1185">Reference proteome</keyword>
<dbReference type="Proteomes" id="UP001177021">
    <property type="component" value="Unassembled WGS sequence"/>
</dbReference>
<proteinExistence type="predicted"/>
<comment type="caution">
    <text evidence="1">The sequence shown here is derived from an EMBL/GenBank/DDBJ whole genome shotgun (WGS) entry which is preliminary data.</text>
</comment>
<organism evidence="1 2">
    <name type="scientific">Trifolium pratense</name>
    <name type="common">Red clover</name>
    <dbReference type="NCBI Taxonomy" id="57577"/>
    <lineage>
        <taxon>Eukaryota</taxon>
        <taxon>Viridiplantae</taxon>
        <taxon>Streptophyta</taxon>
        <taxon>Embryophyta</taxon>
        <taxon>Tracheophyta</taxon>
        <taxon>Spermatophyta</taxon>
        <taxon>Magnoliopsida</taxon>
        <taxon>eudicotyledons</taxon>
        <taxon>Gunneridae</taxon>
        <taxon>Pentapetalae</taxon>
        <taxon>rosids</taxon>
        <taxon>fabids</taxon>
        <taxon>Fabales</taxon>
        <taxon>Fabaceae</taxon>
        <taxon>Papilionoideae</taxon>
        <taxon>50 kb inversion clade</taxon>
        <taxon>NPAAA clade</taxon>
        <taxon>Hologalegina</taxon>
        <taxon>IRL clade</taxon>
        <taxon>Trifolieae</taxon>
        <taxon>Trifolium</taxon>
    </lineage>
</organism>
<name>A0ACB0K318_TRIPR</name>
<dbReference type="EMBL" id="CASHSV030000170">
    <property type="protein sequence ID" value="CAJ2651705.1"/>
    <property type="molecule type" value="Genomic_DNA"/>
</dbReference>
<reference evidence="1" key="1">
    <citation type="submission" date="2023-10" db="EMBL/GenBank/DDBJ databases">
        <authorList>
            <person name="Rodriguez Cubillos JULIANA M."/>
            <person name="De Vega J."/>
        </authorList>
    </citation>
    <scope>NUCLEOTIDE SEQUENCE</scope>
</reference>
<evidence type="ECO:0000313" key="1">
    <source>
        <dbReference type="EMBL" id="CAJ2651705.1"/>
    </source>
</evidence>